<dbReference type="Pfam" id="PF07732">
    <property type="entry name" value="Cu-oxidase_3"/>
    <property type="match status" value="1"/>
</dbReference>
<dbReference type="InterPro" id="IPR008972">
    <property type="entry name" value="Cupredoxin"/>
</dbReference>
<dbReference type="PANTHER" id="PTHR11709:SF394">
    <property type="entry name" value="FI03373P-RELATED"/>
    <property type="match status" value="1"/>
</dbReference>
<keyword evidence="1" id="KW-0479">Metal-binding</keyword>
<dbReference type="Pfam" id="PF07731">
    <property type="entry name" value="Cu-oxidase_2"/>
    <property type="match status" value="1"/>
</dbReference>
<protein>
    <submittedName>
        <fullName evidence="9">Multicopper oxidase family protein</fullName>
    </submittedName>
</protein>
<accession>A0A7W1XUN9</accession>
<proteinExistence type="predicted"/>
<dbReference type="Pfam" id="PF00394">
    <property type="entry name" value="Cu-oxidase"/>
    <property type="match status" value="1"/>
</dbReference>
<dbReference type="SUPFAM" id="SSF49503">
    <property type="entry name" value="Cupredoxins"/>
    <property type="match status" value="3"/>
</dbReference>
<reference evidence="9 10" key="1">
    <citation type="submission" date="2020-07" db="EMBL/GenBank/DDBJ databases">
        <title>Thermoactinomyces phylogeny.</title>
        <authorList>
            <person name="Dunlap C."/>
        </authorList>
    </citation>
    <scope>NUCLEOTIDE SEQUENCE [LARGE SCALE GENOMIC DNA]</scope>
    <source>
        <strain evidence="9 10">AMNI-1</strain>
    </source>
</reference>
<evidence type="ECO:0000259" key="8">
    <source>
        <dbReference type="Pfam" id="PF07732"/>
    </source>
</evidence>
<dbReference type="EMBL" id="JACEOL010000047">
    <property type="protein sequence ID" value="MBA4603310.1"/>
    <property type="molecule type" value="Genomic_DNA"/>
</dbReference>
<evidence type="ECO:0000256" key="1">
    <source>
        <dbReference type="ARBA" id="ARBA00022723"/>
    </source>
</evidence>
<dbReference type="PANTHER" id="PTHR11709">
    <property type="entry name" value="MULTI-COPPER OXIDASE"/>
    <property type="match status" value="1"/>
</dbReference>
<evidence type="ECO:0000256" key="5">
    <source>
        <dbReference type="SAM" id="SignalP"/>
    </source>
</evidence>
<dbReference type="InterPro" id="IPR011707">
    <property type="entry name" value="Cu-oxidase-like_N"/>
</dbReference>
<dbReference type="PROSITE" id="PS00079">
    <property type="entry name" value="MULTICOPPER_OXIDASE1"/>
    <property type="match status" value="1"/>
</dbReference>
<organism evidence="9 10">
    <name type="scientific">Thermoactinomyces mirandus</name>
    <dbReference type="NCBI Taxonomy" id="2756294"/>
    <lineage>
        <taxon>Bacteria</taxon>
        <taxon>Bacillati</taxon>
        <taxon>Bacillota</taxon>
        <taxon>Bacilli</taxon>
        <taxon>Bacillales</taxon>
        <taxon>Thermoactinomycetaceae</taxon>
        <taxon>Thermoactinomyces</taxon>
    </lineage>
</organism>
<dbReference type="CDD" id="cd04202">
    <property type="entry name" value="CuRO_D2_2dMcoN_like"/>
    <property type="match status" value="1"/>
</dbReference>
<dbReference type="Proteomes" id="UP000538292">
    <property type="component" value="Unassembled WGS sequence"/>
</dbReference>
<evidence type="ECO:0000256" key="4">
    <source>
        <dbReference type="SAM" id="MobiDB-lite"/>
    </source>
</evidence>
<feature type="chain" id="PRO_5031020638" evidence="5">
    <location>
        <begin position="24"/>
        <end position="507"/>
    </location>
</feature>
<feature type="domain" description="Plastocyanin-like" evidence="7">
    <location>
        <begin position="385"/>
        <end position="492"/>
    </location>
</feature>
<evidence type="ECO:0000313" key="10">
    <source>
        <dbReference type="Proteomes" id="UP000538292"/>
    </source>
</evidence>
<dbReference type="RefSeq" id="WP_181741731.1">
    <property type="nucleotide sequence ID" value="NZ_JACEOL010000047.1"/>
</dbReference>
<feature type="region of interest" description="Disordered" evidence="4">
    <location>
        <begin position="28"/>
        <end position="53"/>
    </location>
</feature>
<feature type="signal peptide" evidence="5">
    <location>
        <begin position="1"/>
        <end position="23"/>
    </location>
</feature>
<dbReference type="InterPro" id="IPR002355">
    <property type="entry name" value="Cu_oxidase_Cu_BS"/>
</dbReference>
<dbReference type="GO" id="GO:0005507">
    <property type="term" value="F:copper ion binding"/>
    <property type="evidence" value="ECO:0007669"/>
    <property type="project" value="InterPro"/>
</dbReference>
<dbReference type="CDD" id="cd13860">
    <property type="entry name" value="CuRO_1_2dMco_1"/>
    <property type="match status" value="1"/>
</dbReference>
<dbReference type="GO" id="GO:0016491">
    <property type="term" value="F:oxidoreductase activity"/>
    <property type="evidence" value="ECO:0007669"/>
    <property type="project" value="UniProtKB-KW"/>
</dbReference>
<gene>
    <name evidence="9" type="ORF">H2C83_13470</name>
</gene>
<comment type="caution">
    <text evidence="9">The sequence shown here is derived from an EMBL/GenBank/DDBJ whole genome shotgun (WGS) entry which is preliminary data.</text>
</comment>
<dbReference type="InterPro" id="IPR011706">
    <property type="entry name" value="Cu-oxidase_C"/>
</dbReference>
<feature type="domain" description="Plastocyanin-like" evidence="8">
    <location>
        <begin position="67"/>
        <end position="180"/>
    </location>
</feature>
<name>A0A7W1XUN9_9BACL</name>
<dbReference type="AlphaFoldDB" id="A0A7W1XUN9"/>
<feature type="domain" description="Plastocyanin-like" evidence="6">
    <location>
        <begin position="213"/>
        <end position="315"/>
    </location>
</feature>
<evidence type="ECO:0000256" key="2">
    <source>
        <dbReference type="ARBA" id="ARBA00023002"/>
    </source>
</evidence>
<keyword evidence="5" id="KW-0732">Signal</keyword>
<dbReference type="InterPro" id="IPR045087">
    <property type="entry name" value="Cu-oxidase_fam"/>
</dbReference>
<dbReference type="Gene3D" id="2.60.40.420">
    <property type="entry name" value="Cupredoxins - blue copper proteins"/>
    <property type="match status" value="2"/>
</dbReference>
<evidence type="ECO:0000313" key="9">
    <source>
        <dbReference type="EMBL" id="MBA4603310.1"/>
    </source>
</evidence>
<evidence type="ECO:0000259" key="6">
    <source>
        <dbReference type="Pfam" id="PF00394"/>
    </source>
</evidence>
<evidence type="ECO:0000256" key="3">
    <source>
        <dbReference type="ARBA" id="ARBA00023008"/>
    </source>
</evidence>
<sequence length="507" mass="56556">MMKRRRLGNLIGLLVMVALIATACSNPETGNQKADKAETAGENLGQPQISKDSQGRTVKDFTVVAKESKWQIAPGFNVDALTYDGTVPGKTIQITQGDRVRMKLLNQMKEPVSIHWHGYPVPNSMDGVPGVTQDAVAPGKSFTYDFMATVPGTYFYHSHHNSADQVDRGLYGAFIVLPKQESYQYDRDYVLMLDESMNCGNMDHGNINHSNMNHENHHANLNMDHDTMMKNMYNVYTVNGKSGSLIKPLKVKKGERVRLRFINAGYLSHHIHLQNQEVQVIASDGNEIKNAPTIKDQLNAIGPGERYDIHFVAEESFAIDLHDGTSAAKNVLVPVQVEGSKESALKPDQAQLPTLDLTNYSKDSEKNLDHFQSTFTLHLNSSIVNGSQVYTINGKTWSNTDPLPVKKGEKVKIKLVNEGKSDHPMHLHGHTFQLLTKNGKPVSGMINKDTLVVKPGETYEIGFVADNPGIWMYHCHELHHATTGMMTSMNYENYKSTYQTNLNNAHE</sequence>
<dbReference type="PROSITE" id="PS51257">
    <property type="entry name" value="PROKAR_LIPOPROTEIN"/>
    <property type="match status" value="1"/>
</dbReference>
<keyword evidence="3" id="KW-0186">Copper</keyword>
<dbReference type="InterPro" id="IPR001117">
    <property type="entry name" value="Cu-oxidase_2nd"/>
</dbReference>
<keyword evidence="10" id="KW-1185">Reference proteome</keyword>
<dbReference type="PROSITE" id="PS00080">
    <property type="entry name" value="MULTICOPPER_OXIDASE2"/>
    <property type="match status" value="1"/>
</dbReference>
<evidence type="ECO:0000259" key="7">
    <source>
        <dbReference type="Pfam" id="PF07731"/>
    </source>
</evidence>
<dbReference type="InterPro" id="IPR033138">
    <property type="entry name" value="Cu_oxidase_CS"/>
</dbReference>
<keyword evidence="2" id="KW-0560">Oxidoreductase</keyword>